<accession>A0A3B0RS95</accession>
<sequence>MIRLILYDFTVILLQMKYILFFIITGIASGGILMSPSYATESEAEKYRKCMALVQSDATEDWAEAVTYANDWIFGGEDGFSGGVPAGHCKALGLLAMGQAADAAGLLERLADDLTIAATNNPEMTRRNNQLKTDIYGQAALAWKVAGEYDKSYMAYSSALSSALQTSFPANNHDLLYELYLARGTLQIMRRQYKSAIEDLTLAIESDARRFEGFLQRAKAHRKKNQFLKARLDLKMALRLAQKDPEVSLADMMLEQGILFRATGQKLKAKLVWQKIINQYPDTEYARLARTNIGLLTVE</sequence>
<dbReference type="AlphaFoldDB" id="A0A3B0RS95"/>
<gene>
    <name evidence="1" type="ORF">MNBD_ALPHA01-2257</name>
</gene>
<dbReference type="InterPro" id="IPR011990">
    <property type="entry name" value="TPR-like_helical_dom_sf"/>
</dbReference>
<dbReference type="InterPro" id="IPR019734">
    <property type="entry name" value="TPR_rpt"/>
</dbReference>
<name>A0A3B0RS95_9ZZZZ</name>
<dbReference type="EMBL" id="UOEJ01000021">
    <property type="protein sequence ID" value="VAV91346.1"/>
    <property type="molecule type" value="Genomic_DNA"/>
</dbReference>
<reference evidence="1" key="1">
    <citation type="submission" date="2018-06" db="EMBL/GenBank/DDBJ databases">
        <authorList>
            <person name="Zhirakovskaya E."/>
        </authorList>
    </citation>
    <scope>NUCLEOTIDE SEQUENCE</scope>
</reference>
<organism evidence="1">
    <name type="scientific">hydrothermal vent metagenome</name>
    <dbReference type="NCBI Taxonomy" id="652676"/>
    <lineage>
        <taxon>unclassified sequences</taxon>
        <taxon>metagenomes</taxon>
        <taxon>ecological metagenomes</taxon>
    </lineage>
</organism>
<dbReference type="SUPFAM" id="SSF48452">
    <property type="entry name" value="TPR-like"/>
    <property type="match status" value="1"/>
</dbReference>
<dbReference type="SMART" id="SM00028">
    <property type="entry name" value="TPR"/>
    <property type="match status" value="4"/>
</dbReference>
<proteinExistence type="predicted"/>
<protein>
    <submittedName>
        <fullName evidence="1">Uncharacterized protein</fullName>
    </submittedName>
</protein>
<dbReference type="Gene3D" id="1.25.40.10">
    <property type="entry name" value="Tetratricopeptide repeat domain"/>
    <property type="match status" value="1"/>
</dbReference>
<evidence type="ECO:0000313" key="1">
    <source>
        <dbReference type="EMBL" id="VAV91346.1"/>
    </source>
</evidence>